<dbReference type="Gene3D" id="3.20.20.140">
    <property type="entry name" value="Metal-dependent hydrolases"/>
    <property type="match status" value="1"/>
</dbReference>
<dbReference type="RefSeq" id="WP_158039243.1">
    <property type="nucleotide sequence ID" value="NZ_JACCFV010000001.1"/>
</dbReference>
<evidence type="ECO:0000259" key="1">
    <source>
        <dbReference type="Pfam" id="PF07969"/>
    </source>
</evidence>
<name>A0A7J5C189_9MICO</name>
<evidence type="ECO:0000313" key="2">
    <source>
        <dbReference type="EMBL" id="KAB1662372.1"/>
    </source>
</evidence>
<dbReference type="PANTHER" id="PTHR22642:SF2">
    <property type="entry name" value="PROTEIN LONG AFTER FAR-RED 3"/>
    <property type="match status" value="1"/>
</dbReference>
<dbReference type="Gene3D" id="3.10.310.70">
    <property type="match status" value="1"/>
</dbReference>
<dbReference type="InterPro" id="IPR033932">
    <property type="entry name" value="YtcJ-like"/>
</dbReference>
<dbReference type="Proteomes" id="UP000467240">
    <property type="component" value="Unassembled WGS sequence"/>
</dbReference>
<evidence type="ECO:0000313" key="3">
    <source>
        <dbReference type="Proteomes" id="UP000467240"/>
    </source>
</evidence>
<dbReference type="InterPro" id="IPR013108">
    <property type="entry name" value="Amidohydro_3"/>
</dbReference>
<dbReference type="Gene3D" id="2.30.40.10">
    <property type="entry name" value="Urease, subunit C, domain 1"/>
    <property type="match status" value="1"/>
</dbReference>
<gene>
    <name evidence="2" type="ORF">F8O01_02265</name>
</gene>
<keyword evidence="2" id="KW-0378">Hydrolase</keyword>
<dbReference type="OrthoDB" id="3173428at2"/>
<proteinExistence type="predicted"/>
<dbReference type="PANTHER" id="PTHR22642">
    <property type="entry name" value="IMIDAZOLONEPROPIONASE"/>
    <property type="match status" value="1"/>
</dbReference>
<reference evidence="2 3" key="1">
    <citation type="submission" date="2019-09" db="EMBL/GenBank/DDBJ databases">
        <title>Phylogeny of genus Pseudoclavibacter and closely related genus.</title>
        <authorList>
            <person name="Li Y."/>
        </authorList>
    </citation>
    <scope>NUCLEOTIDE SEQUENCE [LARGE SCALE GENOMIC DNA]</scope>
    <source>
        <strain evidence="2 3">DSM 23821</strain>
    </source>
</reference>
<dbReference type="InterPro" id="IPR032466">
    <property type="entry name" value="Metal_Hydrolase"/>
</dbReference>
<dbReference type="GO" id="GO:0016810">
    <property type="term" value="F:hydrolase activity, acting on carbon-nitrogen (but not peptide) bonds"/>
    <property type="evidence" value="ECO:0007669"/>
    <property type="project" value="InterPro"/>
</dbReference>
<dbReference type="CDD" id="cd01300">
    <property type="entry name" value="YtcJ_like"/>
    <property type="match status" value="1"/>
</dbReference>
<dbReference type="InterPro" id="IPR011059">
    <property type="entry name" value="Metal-dep_hydrolase_composite"/>
</dbReference>
<organism evidence="2 3">
    <name type="scientific">Pseudoclavibacter chungangensis</name>
    <dbReference type="NCBI Taxonomy" id="587635"/>
    <lineage>
        <taxon>Bacteria</taxon>
        <taxon>Bacillati</taxon>
        <taxon>Actinomycetota</taxon>
        <taxon>Actinomycetes</taxon>
        <taxon>Micrococcales</taxon>
        <taxon>Microbacteriaceae</taxon>
        <taxon>Pseudoclavibacter</taxon>
    </lineage>
</organism>
<keyword evidence="3" id="KW-1185">Reference proteome</keyword>
<sequence>MRIDRILGAAEIITLDPDRPTATRIGILDGRIVGFDEELDGLDAGVVEELGDAVLVPGFIDAHTHTTWWGLGLDAVDLSRARGLDELYALLRDEATRLAERPGHWIHGTGFNQKHHGGEHPDIRVLDEIAPDRPMYLRNTSGHQAITNSAALRLAGALDATYTDPEGGEIKRDAAGYPTGVLDEEAQGVIQHLLLPYSIERIVDALDTATARYASYGITGFTEAGVGGGWIGHSPIEIAAYQRAVREGRLHARGQLMPVLDVLHPVEGHADDAHGRGGGLGLDLGIGPGFGDDRLSIGPVKVFLDGSLLGATAAATEDFCGTPHNHGYLLSSADDFRERVDAAYRAGWSVAVHAIGDAAVDLAIELITDCTARYGRNALPNRIEHCGMARPEHLPLLAAAGIAVTPQASFTGPLGRQFMERVGPERTAWLYRARSFLDAGVVVAGSSDVPVADPVVLRALQALVDRRTDEGEVFGADAECLSPLDALRTYTVGSATATGTLAERGTLTPGKLADLVVLDGSPLTAPRIDELTVLATMVGGTYTHDVRDGGRADGAARP</sequence>
<dbReference type="EMBL" id="WBJZ01000002">
    <property type="protein sequence ID" value="KAB1662372.1"/>
    <property type="molecule type" value="Genomic_DNA"/>
</dbReference>
<protein>
    <submittedName>
        <fullName evidence="2">Amidohydrolase</fullName>
    </submittedName>
</protein>
<dbReference type="SUPFAM" id="SSF51556">
    <property type="entry name" value="Metallo-dependent hydrolases"/>
    <property type="match status" value="1"/>
</dbReference>
<dbReference type="AlphaFoldDB" id="A0A7J5C189"/>
<dbReference type="SUPFAM" id="SSF51338">
    <property type="entry name" value="Composite domain of metallo-dependent hydrolases"/>
    <property type="match status" value="1"/>
</dbReference>
<dbReference type="Pfam" id="PF07969">
    <property type="entry name" value="Amidohydro_3"/>
    <property type="match status" value="1"/>
</dbReference>
<feature type="domain" description="Amidohydrolase 3" evidence="1">
    <location>
        <begin position="50"/>
        <end position="541"/>
    </location>
</feature>
<accession>A0A7J5C189</accession>
<comment type="caution">
    <text evidence="2">The sequence shown here is derived from an EMBL/GenBank/DDBJ whole genome shotgun (WGS) entry which is preliminary data.</text>
</comment>